<dbReference type="GO" id="GO:0003677">
    <property type="term" value="F:DNA binding"/>
    <property type="evidence" value="ECO:0007669"/>
    <property type="project" value="InterPro"/>
</dbReference>
<dbReference type="SMART" id="SM00530">
    <property type="entry name" value="HTH_XRE"/>
    <property type="match status" value="1"/>
</dbReference>
<evidence type="ECO:0000313" key="4">
    <source>
        <dbReference type="Proteomes" id="UP000225889"/>
    </source>
</evidence>
<organism evidence="3 4">
    <name type="scientific">Pseudobutyrivibrio ruminis</name>
    <dbReference type="NCBI Taxonomy" id="46206"/>
    <lineage>
        <taxon>Bacteria</taxon>
        <taxon>Bacillati</taxon>
        <taxon>Bacillota</taxon>
        <taxon>Clostridia</taxon>
        <taxon>Lachnospirales</taxon>
        <taxon>Lachnospiraceae</taxon>
        <taxon>Pseudobutyrivibrio</taxon>
    </lineage>
</organism>
<name>A0A2G3E065_9FIRM</name>
<dbReference type="Pfam" id="PF01381">
    <property type="entry name" value="HTH_3"/>
    <property type="match status" value="1"/>
</dbReference>
<reference evidence="3 4" key="2">
    <citation type="submission" date="2017-10" db="EMBL/GenBank/DDBJ databases">
        <authorList>
            <person name="Banno H."/>
            <person name="Chua N.-H."/>
        </authorList>
    </citation>
    <scope>NUCLEOTIDE SEQUENCE [LARGE SCALE GENOMIC DNA]</scope>
    <source>
        <strain evidence="3 4">JK626</strain>
    </source>
</reference>
<dbReference type="EMBL" id="PDYF01000002">
    <property type="protein sequence ID" value="PHU36535.1"/>
    <property type="molecule type" value="Genomic_DNA"/>
</dbReference>
<evidence type="ECO:0000313" key="3">
    <source>
        <dbReference type="EMBL" id="PHU36535.1"/>
    </source>
</evidence>
<dbReference type="Gene3D" id="1.10.260.40">
    <property type="entry name" value="lambda repressor-like DNA-binding domains"/>
    <property type="match status" value="1"/>
</dbReference>
<evidence type="ECO:0000256" key="1">
    <source>
        <dbReference type="SAM" id="Coils"/>
    </source>
</evidence>
<sequence>MKKEREVQIVRLQENLASIRKIAGWTAEELGEMLGVSKQNISNLENENTKLSKAQYIAIRHLIEYQAAKKPKNDVLLQIVSLLVDRTDLQGKDYNALKDTAKNIGAAAATMQEHALRIFAQTLLKASYTRASDLTEIDGELKRAIESKKEVDWTAEIFSDGKED</sequence>
<dbReference type="SUPFAM" id="SSF47413">
    <property type="entry name" value="lambda repressor-like DNA-binding domains"/>
    <property type="match status" value="1"/>
</dbReference>
<feature type="coiled-coil region" evidence="1">
    <location>
        <begin position="27"/>
        <end position="54"/>
    </location>
</feature>
<dbReference type="Proteomes" id="UP000225889">
    <property type="component" value="Unassembled WGS sequence"/>
</dbReference>
<evidence type="ECO:0000259" key="2">
    <source>
        <dbReference type="PROSITE" id="PS50943"/>
    </source>
</evidence>
<feature type="domain" description="HTH cro/C1-type" evidence="2">
    <location>
        <begin position="16"/>
        <end position="89"/>
    </location>
</feature>
<protein>
    <recommendedName>
        <fullName evidence="2">HTH cro/C1-type domain-containing protein</fullName>
    </recommendedName>
</protein>
<comment type="caution">
    <text evidence="3">The sequence shown here is derived from an EMBL/GenBank/DDBJ whole genome shotgun (WGS) entry which is preliminary data.</text>
</comment>
<dbReference type="CDD" id="cd00093">
    <property type="entry name" value="HTH_XRE"/>
    <property type="match status" value="1"/>
</dbReference>
<proteinExistence type="predicted"/>
<dbReference type="PROSITE" id="PS50943">
    <property type="entry name" value="HTH_CROC1"/>
    <property type="match status" value="1"/>
</dbReference>
<dbReference type="InterPro" id="IPR001387">
    <property type="entry name" value="Cro/C1-type_HTH"/>
</dbReference>
<dbReference type="InterPro" id="IPR010982">
    <property type="entry name" value="Lambda_DNA-bd_dom_sf"/>
</dbReference>
<accession>A0A2G3E065</accession>
<dbReference type="RefSeq" id="WP_099391004.1">
    <property type="nucleotide sequence ID" value="NZ_PDYF01000002.1"/>
</dbReference>
<keyword evidence="1" id="KW-0175">Coiled coil</keyword>
<gene>
    <name evidence="3" type="ORF">CSX01_00235</name>
</gene>
<reference evidence="3 4" key="1">
    <citation type="submission" date="2017-10" db="EMBL/GenBank/DDBJ databases">
        <title>Resolving the taxonomy of Roseburia spp., Eubacterium rectale and Agathobacter spp. through phylogenomic analysis.</title>
        <authorList>
            <person name="Sheridan P.O."/>
            <person name="Walker A.W."/>
            <person name="Duncan S.H."/>
            <person name="Scott K.P."/>
            <person name="Toole P.W.O."/>
            <person name="Luis P."/>
            <person name="Flint H.J."/>
        </authorList>
    </citation>
    <scope>NUCLEOTIDE SEQUENCE [LARGE SCALE GENOMIC DNA]</scope>
    <source>
        <strain evidence="3 4">JK626</strain>
    </source>
</reference>
<dbReference type="AlphaFoldDB" id="A0A2G3E065"/>